<dbReference type="OrthoDB" id="6328817at2"/>
<feature type="domain" description="HTH LytTR-type" evidence="2">
    <location>
        <begin position="198"/>
        <end position="284"/>
    </location>
</feature>
<dbReference type="PROSITE" id="PS50930">
    <property type="entry name" value="HTH_LYTTR"/>
    <property type="match status" value="1"/>
</dbReference>
<reference evidence="4" key="1">
    <citation type="journal article" date="2020" name="Int. J. Syst. Evol. Microbiol.">
        <title>Alteromonas alba sp. nov., a marine bacterium isolated from the seawater of the West Pacific Ocean.</title>
        <authorList>
            <person name="Sun C."/>
            <person name="Wu Y.-H."/>
            <person name="Xamxidin M."/>
            <person name="Cheng H."/>
            <person name="Xu X.-W."/>
        </authorList>
    </citation>
    <scope>NUCLEOTIDE SEQUENCE [LARGE SCALE GENOMIC DNA]</scope>
    <source>
        <strain evidence="4">190</strain>
    </source>
</reference>
<accession>A0A2S9V454</accession>
<dbReference type="AlphaFoldDB" id="A0A2S9V454"/>
<organism evidence="3 4">
    <name type="scientific">Alteromonas alba</name>
    <dbReference type="NCBI Taxonomy" id="2079529"/>
    <lineage>
        <taxon>Bacteria</taxon>
        <taxon>Pseudomonadati</taxon>
        <taxon>Pseudomonadota</taxon>
        <taxon>Gammaproteobacteria</taxon>
        <taxon>Alteromonadales</taxon>
        <taxon>Alteromonadaceae</taxon>
        <taxon>Alteromonas/Salinimonas group</taxon>
        <taxon>Alteromonas</taxon>
    </lineage>
</organism>
<gene>
    <name evidence="3" type="ORF">C6Y40_22885</name>
</gene>
<keyword evidence="4" id="KW-1185">Reference proteome</keyword>
<name>A0A2S9V454_9ALTE</name>
<dbReference type="PANTHER" id="PTHR37299">
    <property type="entry name" value="TRANSCRIPTIONAL REGULATOR-RELATED"/>
    <property type="match status" value="1"/>
</dbReference>
<dbReference type="Gene3D" id="2.40.50.1020">
    <property type="entry name" value="LytTr DNA-binding domain"/>
    <property type="match status" value="1"/>
</dbReference>
<dbReference type="InterPro" id="IPR046947">
    <property type="entry name" value="LytR-like"/>
</dbReference>
<dbReference type="Proteomes" id="UP000238949">
    <property type="component" value="Unassembled WGS sequence"/>
</dbReference>
<dbReference type="EMBL" id="PVNP01000211">
    <property type="protein sequence ID" value="PRO71247.1"/>
    <property type="molecule type" value="Genomic_DNA"/>
</dbReference>
<dbReference type="InterPro" id="IPR007492">
    <property type="entry name" value="LytTR_DNA-bd_dom"/>
</dbReference>
<dbReference type="PANTHER" id="PTHR37299:SF1">
    <property type="entry name" value="STAGE 0 SPORULATION PROTEIN A HOMOLOG"/>
    <property type="match status" value="1"/>
</dbReference>
<keyword evidence="1" id="KW-0902">Two-component regulatory system</keyword>
<proteinExistence type="predicted"/>
<sequence>MEAIQSDNMVVRFIGKPSADVDAFHQFLSQHFVEPFEFQFTPDINEAALNELVSSHPSVAPNTSCQPPDIRIVVTDQATIKPFTNTGLRGVTSVMCGHSNQDAIQAFNAGVGMFFCLSASVEDKRRQIHRLYLKYQTRIQALKWQLVSEQLARQRACSPARLMAELTSVKSNCSRPSQQIAMRCGVDWQYVDWQTIRYVEAAGDYMCVYTQEETLIVRSTLTDMARRLPKHAFTRVNRSIIVNTQFVKRLIKLNSRVNYVELQDGSKVKISRRLMPVCHQQLDAALSQS</sequence>
<protein>
    <recommendedName>
        <fullName evidence="2">HTH LytTR-type domain-containing protein</fullName>
    </recommendedName>
</protein>
<dbReference type="GO" id="GO:0003677">
    <property type="term" value="F:DNA binding"/>
    <property type="evidence" value="ECO:0007669"/>
    <property type="project" value="InterPro"/>
</dbReference>
<comment type="caution">
    <text evidence="3">The sequence shown here is derived from an EMBL/GenBank/DDBJ whole genome shotgun (WGS) entry which is preliminary data.</text>
</comment>
<evidence type="ECO:0000256" key="1">
    <source>
        <dbReference type="ARBA" id="ARBA00023012"/>
    </source>
</evidence>
<dbReference type="GO" id="GO:0000156">
    <property type="term" value="F:phosphorelay response regulator activity"/>
    <property type="evidence" value="ECO:0007669"/>
    <property type="project" value="InterPro"/>
</dbReference>
<evidence type="ECO:0000313" key="3">
    <source>
        <dbReference type="EMBL" id="PRO71247.1"/>
    </source>
</evidence>
<evidence type="ECO:0000313" key="4">
    <source>
        <dbReference type="Proteomes" id="UP000238949"/>
    </source>
</evidence>
<dbReference type="SMART" id="SM00850">
    <property type="entry name" value="LytTR"/>
    <property type="match status" value="1"/>
</dbReference>
<dbReference type="Pfam" id="PF04397">
    <property type="entry name" value="LytTR"/>
    <property type="match status" value="1"/>
</dbReference>
<evidence type="ECO:0000259" key="2">
    <source>
        <dbReference type="PROSITE" id="PS50930"/>
    </source>
</evidence>
<dbReference type="RefSeq" id="WP_105936701.1">
    <property type="nucleotide sequence ID" value="NZ_PVNP01000211.1"/>
</dbReference>